<dbReference type="PANTHER" id="PTHR24189">
    <property type="entry name" value="MYOTROPHIN"/>
    <property type="match status" value="1"/>
</dbReference>
<accession>A0AAV7Z6T4</accession>
<evidence type="ECO:0000313" key="6">
    <source>
        <dbReference type="Proteomes" id="UP001146793"/>
    </source>
</evidence>
<comment type="caution">
    <text evidence="5">The sequence shown here is derived from an EMBL/GenBank/DDBJ whole genome shotgun (WGS) entry which is preliminary data.</text>
</comment>
<dbReference type="SUPFAM" id="SSF48403">
    <property type="entry name" value="Ankyrin repeat"/>
    <property type="match status" value="1"/>
</dbReference>
<evidence type="ECO:0000256" key="4">
    <source>
        <dbReference type="SAM" id="Coils"/>
    </source>
</evidence>
<dbReference type="AlphaFoldDB" id="A0AAV7Z6T4"/>
<dbReference type="Pfam" id="PF12796">
    <property type="entry name" value="Ank_2"/>
    <property type="match status" value="2"/>
</dbReference>
<evidence type="ECO:0000313" key="5">
    <source>
        <dbReference type="EMBL" id="KAJ3436706.1"/>
    </source>
</evidence>
<dbReference type="InterPro" id="IPR002110">
    <property type="entry name" value="Ankyrin_rpt"/>
</dbReference>
<keyword evidence="1" id="KW-0677">Repeat</keyword>
<keyword evidence="2 3" id="KW-0040">ANK repeat</keyword>
<dbReference type="InterPro" id="IPR050745">
    <property type="entry name" value="Multifunctional_regulatory"/>
</dbReference>
<organism evidence="5 6">
    <name type="scientific">Anaeramoeba flamelloides</name>
    <dbReference type="NCBI Taxonomy" id="1746091"/>
    <lineage>
        <taxon>Eukaryota</taxon>
        <taxon>Metamonada</taxon>
        <taxon>Anaeramoebidae</taxon>
        <taxon>Anaeramoeba</taxon>
    </lineage>
</organism>
<reference evidence="5" key="1">
    <citation type="submission" date="2022-08" db="EMBL/GenBank/DDBJ databases">
        <title>Novel sulphate-reducing endosymbionts in the free-living metamonad Anaeramoeba.</title>
        <authorList>
            <person name="Jerlstrom-Hultqvist J."/>
            <person name="Cepicka I."/>
            <person name="Gallot-Lavallee L."/>
            <person name="Salas-Leiva D."/>
            <person name="Curtis B.A."/>
            <person name="Zahonova K."/>
            <person name="Pipaliya S."/>
            <person name="Dacks J."/>
            <person name="Roger A.J."/>
        </authorList>
    </citation>
    <scope>NUCLEOTIDE SEQUENCE</scope>
    <source>
        <strain evidence="5">Busselton2</strain>
    </source>
</reference>
<feature type="coiled-coil region" evidence="4">
    <location>
        <begin position="447"/>
        <end position="541"/>
    </location>
</feature>
<protein>
    <submittedName>
        <fullName evidence="5">Ankyrin repeat-containing protein</fullName>
    </submittedName>
</protein>
<feature type="repeat" description="ANK" evidence="3">
    <location>
        <begin position="227"/>
        <end position="261"/>
    </location>
</feature>
<dbReference type="SMART" id="SM00248">
    <property type="entry name" value="ANK"/>
    <property type="match status" value="6"/>
</dbReference>
<evidence type="ECO:0000256" key="3">
    <source>
        <dbReference type="PROSITE-ProRule" id="PRU00023"/>
    </source>
</evidence>
<dbReference type="InterPro" id="IPR036770">
    <property type="entry name" value="Ankyrin_rpt-contain_sf"/>
</dbReference>
<sequence length="557" mass="64153">MLKKIFKNTPLLSHISVNFLKTGTVEEIKIYVNKKNIKHQTSGGWEPLHVVCGNNPDALIIKYLISQGAPINSRLNVPDDDRTPLHILCANKGNKDPKALLVLLENGADPNLTSGRDNLTPLHKLCSTPPDESMTIKIFDLFIDTMLKFGAKIDCLNGLEQTPLNLLAHTNPTIPRMEILLKYGANVLIKDTKKWNLLHIVCKYFPKPEIVEWLCNYKIPVNDCDQFGWTPGHLLALNPNTPSGVIQLLIDNGLDLERKDGKTITDLAKEFCVKSVIDDIYGELDDSDNEFIDKKSFLINHLESKSKVQPNPKKINIEALVTPPRNKKILQKSNSSKTFKQYNFKVKRLKSPRRLKFENHVNRQMSKSRSSSSIVFPLHQMRKEKLRGFKKKSNSNTNLSMDHQMDLELYISKLSNDLNNDTTDDDYDNSSYQDNNNRFTQDFKKNILQFKESISQLKLEKEKYNTQVKDLEEENLFLKKQEKKQHYIGNDVIEQTKKLLHTEQEKLQALMNENHRLSEILSKLNLDKTELLSELEQYNVKTQVEEITNFSNNVKNK</sequence>
<dbReference type="PROSITE" id="PS50088">
    <property type="entry name" value="ANK_REPEAT"/>
    <property type="match status" value="3"/>
</dbReference>
<proteinExistence type="predicted"/>
<dbReference type="Gene3D" id="1.25.40.20">
    <property type="entry name" value="Ankyrin repeat-containing domain"/>
    <property type="match status" value="1"/>
</dbReference>
<keyword evidence="4" id="KW-0175">Coiled coil</keyword>
<feature type="repeat" description="ANK" evidence="3">
    <location>
        <begin position="43"/>
        <end position="76"/>
    </location>
</feature>
<evidence type="ECO:0000256" key="1">
    <source>
        <dbReference type="ARBA" id="ARBA00022737"/>
    </source>
</evidence>
<dbReference type="EMBL" id="JANTQA010000036">
    <property type="protein sequence ID" value="KAJ3436706.1"/>
    <property type="molecule type" value="Genomic_DNA"/>
</dbReference>
<name>A0AAV7Z6T4_9EUKA</name>
<gene>
    <name evidence="5" type="ORF">M0812_18770</name>
</gene>
<feature type="repeat" description="ANK" evidence="3">
    <location>
        <begin position="80"/>
        <end position="115"/>
    </location>
</feature>
<evidence type="ECO:0000256" key="2">
    <source>
        <dbReference type="ARBA" id="ARBA00023043"/>
    </source>
</evidence>
<dbReference type="Proteomes" id="UP001146793">
    <property type="component" value="Unassembled WGS sequence"/>
</dbReference>